<dbReference type="AlphaFoldDB" id="A0A6A5H2V1"/>
<dbReference type="Proteomes" id="UP000483820">
    <property type="component" value="Chromosome III"/>
</dbReference>
<dbReference type="PANTHER" id="PTHR39374:SF1">
    <property type="entry name" value="NR LBD DOMAIN-CONTAINING PROTEIN"/>
    <property type="match status" value="1"/>
</dbReference>
<dbReference type="PANTHER" id="PTHR39374">
    <property type="entry name" value="PROTEIN CBG12861"/>
    <property type="match status" value="1"/>
</dbReference>
<dbReference type="GeneID" id="9801133"/>
<organism evidence="1 2">
    <name type="scientific">Caenorhabditis remanei</name>
    <name type="common">Caenorhabditis vulgaris</name>
    <dbReference type="NCBI Taxonomy" id="31234"/>
    <lineage>
        <taxon>Eukaryota</taxon>
        <taxon>Metazoa</taxon>
        <taxon>Ecdysozoa</taxon>
        <taxon>Nematoda</taxon>
        <taxon>Chromadorea</taxon>
        <taxon>Rhabditida</taxon>
        <taxon>Rhabditina</taxon>
        <taxon>Rhabditomorpha</taxon>
        <taxon>Rhabditoidea</taxon>
        <taxon>Rhabditidae</taxon>
        <taxon>Peloderinae</taxon>
        <taxon>Caenorhabditis</taxon>
    </lineage>
</organism>
<dbReference type="RefSeq" id="XP_003092904.2">
    <property type="nucleotide sequence ID" value="XM_003092856.2"/>
</dbReference>
<gene>
    <name evidence="1" type="ORF">GCK72_009062</name>
</gene>
<protein>
    <submittedName>
        <fullName evidence="1">Uncharacterized protein</fullName>
    </submittedName>
</protein>
<sequence length="202" mass="23084">MAFFSFPIPFSGSSAPLDEKAAEKKQIFESARLLQQEVSRFLEQQVDIQDDNENPVRPRLPIFFAKGFNALKAKEVALNYECPLLNLIPYTIQMQLLTEFGPSEDYPKLDKNGFFIETPRPVMEEIEQLEGDLIDYITYHYICTDKMPLLPSSLSSTMKDIGRKSGTDMDEEAVDRMFSLDTVDLLEDDCLIGMLKKCFNIS</sequence>
<evidence type="ECO:0000313" key="1">
    <source>
        <dbReference type="EMBL" id="KAF1760812.1"/>
    </source>
</evidence>
<dbReference type="CTD" id="9801133"/>
<evidence type="ECO:0000313" key="2">
    <source>
        <dbReference type="Proteomes" id="UP000483820"/>
    </source>
</evidence>
<reference evidence="1 2" key="1">
    <citation type="submission" date="2019-12" db="EMBL/GenBank/DDBJ databases">
        <title>Chromosome-level assembly of the Caenorhabditis remanei genome.</title>
        <authorList>
            <person name="Teterina A.A."/>
            <person name="Willis J.H."/>
            <person name="Phillips P.C."/>
        </authorList>
    </citation>
    <scope>NUCLEOTIDE SEQUENCE [LARGE SCALE GENOMIC DNA]</scope>
    <source>
        <strain evidence="1 2">PX506</strain>
        <tissue evidence="1">Whole organism</tissue>
    </source>
</reference>
<dbReference type="EMBL" id="WUAV01000003">
    <property type="protein sequence ID" value="KAF1760812.1"/>
    <property type="molecule type" value="Genomic_DNA"/>
</dbReference>
<proteinExistence type="predicted"/>
<accession>A0A6A5H2V1</accession>
<dbReference type="KEGG" id="crq:GCK72_009062"/>
<comment type="caution">
    <text evidence="1">The sequence shown here is derived from an EMBL/GenBank/DDBJ whole genome shotgun (WGS) entry which is preliminary data.</text>
</comment>
<name>A0A6A5H2V1_CAERE</name>